<dbReference type="AlphaFoldDB" id="A0A6P0CFZ4"/>
<dbReference type="Pfam" id="PF06100">
    <property type="entry name" value="MCRA"/>
    <property type="match status" value="1"/>
</dbReference>
<dbReference type="GO" id="GO:0050151">
    <property type="term" value="F:oleate hydratase activity"/>
    <property type="evidence" value="ECO:0007669"/>
    <property type="project" value="UniProtKB-EC"/>
</dbReference>
<evidence type="ECO:0000313" key="1">
    <source>
        <dbReference type="EMBL" id="NEK24847.1"/>
    </source>
</evidence>
<dbReference type="NCBIfam" id="NF010584">
    <property type="entry name" value="PRK13977.1"/>
    <property type="match status" value="1"/>
</dbReference>
<dbReference type="PANTHER" id="PTHR37417:SF3">
    <property type="entry name" value="MYOSIN-CROSSREACTIVE PROTEIN"/>
    <property type="match status" value="1"/>
</dbReference>
<name>A0A6P0CFZ4_9RHOB</name>
<comment type="caution">
    <text evidence="1">The sequence shown here is derived from an EMBL/GenBank/DDBJ whole genome shotgun (WGS) entry which is preliminary data.</text>
</comment>
<dbReference type="Proteomes" id="UP000468591">
    <property type="component" value="Unassembled WGS sequence"/>
</dbReference>
<gene>
    <name evidence="1" type="ORF">GV827_20970</name>
</gene>
<sequence length="532" mass="59677">MTERQVKVSKVTSLEQHHIVGGGIAGLATAVYLIRDAGVEGKNIRIYEQLGVAGGSLDGSGDAQTGYMIRGGRMFEEHFACTFDLLNSIPSSDNPDVSVTEDIMAFNRMVPGSSNCRLVRNGRPAEDRFDLTLSAQGIIDINRLILHSERTLAGQRIEDWFDTSFFDSNFWLMWSTMFSFQPWHSLAEMRRYLRRFIHLFSGFTRIAGILRTRYNQYDALIAPVVTWLRDRGVRVATDTRVIDVTIEGTRQDRLVTALVLAEKTDVKVGADDRVYLTLGSMTDATVQGSNHNAPDLEDQEGGAWTLWRKLAAEHEGFGRPEAFCGDTDKTAWHSFTVTMDCPDFFEFMEDFTNNRTGTGGLVTFADSSWVLSIVLFHQPHFRGQKHGSYTFWGYGLRGDRTGDVIKKPMWEATGDEIIKELSAHLKLTKQEEAWFEGARVLPCRMPFITSQFMPRQPGDRPDVRPNGARNFAVIGQFCELPRDCVFTVEYSVRSACTAVAALTARTDAPPQVARTDLDPMVLIRAARVLLGI</sequence>
<accession>A0A6P0CFZ4</accession>
<dbReference type="GO" id="GO:0071949">
    <property type="term" value="F:FAD binding"/>
    <property type="evidence" value="ECO:0007669"/>
    <property type="project" value="InterPro"/>
</dbReference>
<dbReference type="EC" id="4.2.1.53" evidence="1"/>
<dbReference type="InterPro" id="IPR010354">
    <property type="entry name" value="Oleate_hydratase"/>
</dbReference>
<dbReference type="InterPro" id="IPR036188">
    <property type="entry name" value="FAD/NAD-bd_sf"/>
</dbReference>
<dbReference type="EMBL" id="JAABNT010000024">
    <property type="protein sequence ID" value="NEK24847.1"/>
    <property type="molecule type" value="Genomic_DNA"/>
</dbReference>
<evidence type="ECO:0000313" key="2">
    <source>
        <dbReference type="Proteomes" id="UP000468591"/>
    </source>
</evidence>
<dbReference type="PANTHER" id="PTHR37417">
    <property type="entry name" value="67 KDA MYOSIN-CROSS-REACTIVE ANTIGEN FAMILY PROTEIN (AFU_ORTHOLOGUE AFUA_5G09970)"/>
    <property type="match status" value="1"/>
</dbReference>
<keyword evidence="1" id="KW-0456">Lyase</keyword>
<keyword evidence="2" id="KW-1185">Reference proteome</keyword>
<protein>
    <submittedName>
        <fullName evidence="1">Oleate hydratase</fullName>
        <ecNumber evidence="1">4.2.1.53</ecNumber>
    </submittedName>
</protein>
<organism evidence="1 2">
    <name type="scientific">Sulfitobacter sediminilitoris</name>
    <dbReference type="NCBI Taxonomy" id="2698830"/>
    <lineage>
        <taxon>Bacteria</taxon>
        <taxon>Pseudomonadati</taxon>
        <taxon>Pseudomonadota</taxon>
        <taxon>Alphaproteobacteria</taxon>
        <taxon>Rhodobacterales</taxon>
        <taxon>Roseobacteraceae</taxon>
        <taxon>Sulfitobacter</taxon>
    </lineage>
</organism>
<dbReference type="SUPFAM" id="SSF51905">
    <property type="entry name" value="FAD/NAD(P)-binding domain"/>
    <property type="match status" value="1"/>
</dbReference>
<dbReference type="Gene3D" id="3.50.50.60">
    <property type="entry name" value="FAD/NAD(P)-binding domain"/>
    <property type="match status" value="2"/>
</dbReference>
<proteinExistence type="predicted"/>
<dbReference type="GO" id="GO:0006631">
    <property type="term" value="P:fatty acid metabolic process"/>
    <property type="evidence" value="ECO:0007669"/>
    <property type="project" value="InterPro"/>
</dbReference>
<reference evidence="1 2" key="1">
    <citation type="submission" date="2020-01" db="EMBL/GenBank/DDBJ databases">
        <title>Sulfitobacter sediminilitoris sp. nov., isolated from a tidal flat.</title>
        <authorList>
            <person name="Park S."/>
            <person name="Yoon J.-H."/>
        </authorList>
    </citation>
    <scope>NUCLEOTIDE SEQUENCE [LARGE SCALE GENOMIC DNA]</scope>
    <source>
        <strain evidence="1 2">JBTF-M27</strain>
    </source>
</reference>
<dbReference type="Gene3D" id="3.30.9.80">
    <property type="match status" value="1"/>
</dbReference>